<dbReference type="EMBL" id="BMYO01000003">
    <property type="protein sequence ID" value="GHD60145.1"/>
    <property type="molecule type" value="Genomic_DNA"/>
</dbReference>
<name>A0ABQ3GZK3_9NEIS</name>
<comment type="caution">
    <text evidence="1">The sequence shown here is derived from an EMBL/GenBank/DDBJ whole genome shotgun (WGS) entry which is preliminary data.</text>
</comment>
<sequence>MSVQWDFAACRPGSVYGLEHELRMSESQRALTALQRLQPGKVACLQDGGGLVNNLRVWENLILPAWYHESASMSDLEGRVAAALDRVAADDSERVRLMASLPSTLSRTQCRTLALVRALVQAPTWLVVEVEWLAWLSGVANIHCKEAFGALARQCPVLLLGAGALPQAEALPEFPTTNTEECNAAAAR</sequence>
<evidence type="ECO:0000313" key="2">
    <source>
        <dbReference type="Proteomes" id="UP000604737"/>
    </source>
</evidence>
<gene>
    <name evidence="1" type="ORF">GCM10007350_12640</name>
</gene>
<dbReference type="Proteomes" id="UP000604737">
    <property type="component" value="Unassembled WGS sequence"/>
</dbReference>
<dbReference type="RefSeq" id="WP_189459338.1">
    <property type="nucleotide sequence ID" value="NZ_BMYO01000003.1"/>
</dbReference>
<dbReference type="Gene3D" id="3.40.50.300">
    <property type="entry name" value="P-loop containing nucleotide triphosphate hydrolases"/>
    <property type="match status" value="1"/>
</dbReference>
<accession>A0ABQ3GZK3</accession>
<evidence type="ECO:0000313" key="1">
    <source>
        <dbReference type="EMBL" id="GHD60145.1"/>
    </source>
</evidence>
<keyword evidence="2" id="KW-1185">Reference proteome</keyword>
<protein>
    <submittedName>
        <fullName evidence="1">Uncharacterized protein</fullName>
    </submittedName>
</protein>
<proteinExistence type="predicted"/>
<organism evidence="1 2">
    <name type="scientific">Jeongeupia chitinilytica</name>
    <dbReference type="NCBI Taxonomy" id="1041641"/>
    <lineage>
        <taxon>Bacteria</taxon>
        <taxon>Pseudomonadati</taxon>
        <taxon>Pseudomonadota</taxon>
        <taxon>Betaproteobacteria</taxon>
        <taxon>Neisseriales</taxon>
        <taxon>Chitinibacteraceae</taxon>
        <taxon>Jeongeupia</taxon>
    </lineage>
</organism>
<reference evidence="2" key="1">
    <citation type="journal article" date="2019" name="Int. J. Syst. Evol. Microbiol.">
        <title>The Global Catalogue of Microorganisms (GCM) 10K type strain sequencing project: providing services to taxonomists for standard genome sequencing and annotation.</title>
        <authorList>
            <consortium name="The Broad Institute Genomics Platform"/>
            <consortium name="The Broad Institute Genome Sequencing Center for Infectious Disease"/>
            <person name="Wu L."/>
            <person name="Ma J."/>
        </authorList>
    </citation>
    <scope>NUCLEOTIDE SEQUENCE [LARGE SCALE GENOMIC DNA]</scope>
    <source>
        <strain evidence="2">KCTC 23701</strain>
    </source>
</reference>
<dbReference type="InterPro" id="IPR027417">
    <property type="entry name" value="P-loop_NTPase"/>
</dbReference>
<dbReference type="SUPFAM" id="SSF52540">
    <property type="entry name" value="P-loop containing nucleoside triphosphate hydrolases"/>
    <property type="match status" value="1"/>
</dbReference>